<dbReference type="Proteomes" id="UP000735302">
    <property type="component" value="Unassembled WGS sequence"/>
</dbReference>
<keyword evidence="5" id="KW-0012">Acyltransferase</keyword>
<keyword evidence="3 8" id="KW-0479">Metal-binding</keyword>
<dbReference type="GO" id="GO:0046872">
    <property type="term" value="F:metal ion binding"/>
    <property type="evidence" value="ECO:0007669"/>
    <property type="project" value="UniProtKB-KW"/>
</dbReference>
<dbReference type="Pfam" id="PF00927">
    <property type="entry name" value="Transglut_C"/>
    <property type="match status" value="2"/>
</dbReference>
<dbReference type="InterPro" id="IPR038765">
    <property type="entry name" value="Papain-like_cys_pep_sf"/>
</dbReference>
<feature type="binding site" evidence="8">
    <location>
        <position position="458"/>
    </location>
    <ligand>
        <name>Ca(2+)</name>
        <dbReference type="ChEBI" id="CHEBI:29108"/>
    </ligand>
</feature>
<evidence type="ECO:0000256" key="3">
    <source>
        <dbReference type="ARBA" id="ARBA00022723"/>
    </source>
</evidence>
<evidence type="ECO:0000256" key="5">
    <source>
        <dbReference type="ARBA" id="ARBA00023315"/>
    </source>
</evidence>
<dbReference type="Pfam" id="PF01841">
    <property type="entry name" value="Transglut_core"/>
    <property type="match status" value="1"/>
</dbReference>
<evidence type="ECO:0000256" key="6">
    <source>
        <dbReference type="ARBA" id="ARBA00024222"/>
    </source>
</evidence>
<dbReference type="InterPro" id="IPR008958">
    <property type="entry name" value="Transglutaminase_C"/>
</dbReference>
<dbReference type="PANTHER" id="PTHR11590">
    <property type="entry name" value="PROTEIN-GLUTAMINE GAMMA-GLUTAMYLTRANSFERASE"/>
    <property type="match status" value="1"/>
</dbReference>
<feature type="binding site" evidence="8">
    <location>
        <position position="456"/>
    </location>
    <ligand>
        <name>Ca(2+)</name>
        <dbReference type="ChEBI" id="CHEBI:29108"/>
    </ligand>
</feature>
<gene>
    <name evidence="10" type="ORF">PoB_006408000</name>
</gene>
<feature type="domain" description="Transglutaminase-like" evidence="9">
    <location>
        <begin position="327"/>
        <end position="419"/>
    </location>
</feature>
<feature type="binding site" evidence="8">
    <location>
        <position position="505"/>
    </location>
    <ligand>
        <name>Ca(2+)</name>
        <dbReference type="ChEBI" id="CHEBI:29108"/>
    </ligand>
</feature>
<keyword evidence="4 8" id="KW-0106">Calcium</keyword>
<feature type="active site" evidence="7">
    <location>
        <position position="393"/>
    </location>
</feature>
<dbReference type="SMART" id="SM00460">
    <property type="entry name" value="TGc"/>
    <property type="match status" value="1"/>
</dbReference>
<name>A0AAV4D0K7_9GAST</name>
<dbReference type="EC" id="2.3.2.13" evidence="6"/>
<dbReference type="SUPFAM" id="SSF81296">
    <property type="entry name" value="E set domains"/>
    <property type="match status" value="1"/>
</dbReference>
<evidence type="ECO:0000313" key="10">
    <source>
        <dbReference type="EMBL" id="GFO37575.1"/>
    </source>
</evidence>
<dbReference type="Gene3D" id="3.90.260.10">
    <property type="entry name" value="Transglutaminase-like"/>
    <property type="match status" value="1"/>
</dbReference>
<dbReference type="InterPro" id="IPR036238">
    <property type="entry name" value="Transglutaminase_C_sf"/>
</dbReference>
<protein>
    <recommendedName>
        <fullName evidence="6">protein-glutamine gamma-glutamyltransferase</fullName>
        <ecNumber evidence="6">2.3.2.13</ecNumber>
    </recommendedName>
</protein>
<organism evidence="10 11">
    <name type="scientific">Plakobranchus ocellatus</name>
    <dbReference type="NCBI Taxonomy" id="259542"/>
    <lineage>
        <taxon>Eukaryota</taxon>
        <taxon>Metazoa</taxon>
        <taxon>Spiralia</taxon>
        <taxon>Lophotrochozoa</taxon>
        <taxon>Mollusca</taxon>
        <taxon>Gastropoda</taxon>
        <taxon>Heterobranchia</taxon>
        <taxon>Euthyneura</taxon>
        <taxon>Panpulmonata</taxon>
        <taxon>Sacoglossa</taxon>
        <taxon>Placobranchoidea</taxon>
        <taxon>Plakobranchidae</taxon>
        <taxon>Plakobranchus</taxon>
    </lineage>
</organism>
<evidence type="ECO:0000256" key="4">
    <source>
        <dbReference type="ARBA" id="ARBA00022837"/>
    </source>
</evidence>
<keyword evidence="11" id="KW-1185">Reference proteome</keyword>
<feature type="active site" evidence="7">
    <location>
        <position position="335"/>
    </location>
</feature>
<dbReference type="AlphaFoldDB" id="A0AAV4D0K7"/>
<dbReference type="InterPro" id="IPR014756">
    <property type="entry name" value="Ig_E-set"/>
</dbReference>
<dbReference type="InterPro" id="IPR036985">
    <property type="entry name" value="Transglutaminase-like_sf"/>
</dbReference>
<dbReference type="EMBL" id="BLXT01007274">
    <property type="protein sequence ID" value="GFO37575.1"/>
    <property type="molecule type" value="Genomic_DNA"/>
</dbReference>
<comment type="similarity">
    <text evidence="1">Belongs to the transglutaminase superfamily. Transglutaminase family.</text>
</comment>
<evidence type="ECO:0000256" key="1">
    <source>
        <dbReference type="ARBA" id="ARBA00005968"/>
    </source>
</evidence>
<evidence type="ECO:0000256" key="2">
    <source>
        <dbReference type="ARBA" id="ARBA00022679"/>
    </source>
</evidence>
<keyword evidence="2" id="KW-0808">Transferase</keyword>
<accession>A0AAV4D0K7</accession>
<dbReference type="InterPro" id="IPR023608">
    <property type="entry name" value="Transglutaminase_animal"/>
</dbReference>
<evidence type="ECO:0000256" key="7">
    <source>
        <dbReference type="PIRSR" id="PIRSR000459-1"/>
    </source>
</evidence>
<dbReference type="Gene3D" id="2.60.40.10">
    <property type="entry name" value="Immunoglobulins"/>
    <property type="match status" value="3"/>
</dbReference>
<reference evidence="10 11" key="1">
    <citation type="journal article" date="2021" name="Elife">
        <title>Chloroplast acquisition without the gene transfer in kleptoplastic sea slugs, Plakobranchus ocellatus.</title>
        <authorList>
            <person name="Maeda T."/>
            <person name="Takahashi S."/>
            <person name="Yoshida T."/>
            <person name="Shimamura S."/>
            <person name="Takaki Y."/>
            <person name="Nagai Y."/>
            <person name="Toyoda A."/>
            <person name="Suzuki Y."/>
            <person name="Arimoto A."/>
            <person name="Ishii H."/>
            <person name="Satoh N."/>
            <person name="Nishiyama T."/>
            <person name="Hasebe M."/>
            <person name="Maruyama T."/>
            <person name="Minagawa J."/>
            <person name="Obokata J."/>
            <person name="Shigenobu S."/>
        </authorList>
    </citation>
    <scope>NUCLEOTIDE SEQUENCE [LARGE SCALE GENOMIC DNA]</scope>
</reference>
<dbReference type="SUPFAM" id="SSF54001">
    <property type="entry name" value="Cysteine proteinases"/>
    <property type="match status" value="1"/>
</dbReference>
<dbReference type="GO" id="GO:0003810">
    <property type="term" value="F:protein-glutamine gamma-glutamyltransferase activity"/>
    <property type="evidence" value="ECO:0007669"/>
    <property type="project" value="UniProtKB-EC"/>
</dbReference>
<feature type="active site" evidence="7">
    <location>
        <position position="416"/>
    </location>
</feature>
<sequence>MNFHARNSAGSFRDPYSGANYHVYGPRDLRESLNGYDEHLSRSPRPQPPLRKPDFSNVLTVTQVDFLVAENSHAHHTDKFEISQNSLLRPQLVVRRGQQFVMRLDFSKKYNINKDDVKLVFEAGENPNSINGTYVEFMLSDRDFPRQWGAKILSDQGTYLIVSVMTPPTLYVGKWDFSVDVVEKDDSSGVDVYKYEHDDPIYVIFNPWCKEDAVYMSNENLLKEYVLNETGFVYMGTKDSITQRPWNFGQFESVVLDCAMYLLDQSDIKWEARGNSTLVVRKLSAMINSQDDNGILTGRWGEPYKDGRSPLSWTGSVKILEKFLDTKKPVKYGQCWVFSGVSTSICRALGIPARSVTNFVSAHDTDGSVTIDSIYDCEGNRLESTGDSVWNFHVWNEAWMARSDLPEGFGGWQAFDATPQETSDGIYCCGPASVQAVKQGEVHLPYDAAFLFAEVNADRMSWVTNITGKMECVDCCKHEIGKNISTKSATGAYREDVTGHYKPEEGSAEERSVVLKANQIGSTRPGIYKKSEDVSFSIEHDAKNTWMGGDFEVILRMRNKSKDIRTVVGRLSVSSMYYTGELADKLKVEPFEAIRLTASQEAYVKVTVTAQDYDKKLKDCCMLDLTVWASVLESGQCFTATPNYRLRKPHLTIKAPKHVNAGEEFHAELSFSNPLNNTLTGCYVEVDGLTRPLKFRLGNVTPKGTLLTTLPIVPKKVGQMELIAIFNSDQLEDINASLPIFIRAN</sequence>
<dbReference type="InterPro" id="IPR050779">
    <property type="entry name" value="Transglutaminase"/>
</dbReference>
<dbReference type="InterPro" id="IPR001102">
    <property type="entry name" value="Transglutaminase_N"/>
</dbReference>
<dbReference type="PIRSF" id="PIRSF000459">
    <property type="entry name" value="TGM_EBP42"/>
    <property type="match status" value="1"/>
</dbReference>
<comment type="cofactor">
    <cofactor evidence="8">
        <name>Ca(2+)</name>
        <dbReference type="ChEBI" id="CHEBI:29108"/>
    </cofactor>
    <text evidence="8">Binds 1 Ca(2+) ion per subunit.</text>
</comment>
<evidence type="ECO:0000256" key="8">
    <source>
        <dbReference type="PIRSR" id="PIRSR000459-2"/>
    </source>
</evidence>
<dbReference type="SUPFAM" id="SSF49309">
    <property type="entry name" value="Transglutaminase, two C-terminal domains"/>
    <property type="match status" value="2"/>
</dbReference>
<comment type="caution">
    <text evidence="10">The sequence shown here is derived from an EMBL/GenBank/DDBJ whole genome shotgun (WGS) entry which is preliminary data.</text>
</comment>
<dbReference type="InterPro" id="IPR013783">
    <property type="entry name" value="Ig-like_fold"/>
</dbReference>
<feature type="binding site" evidence="8">
    <location>
        <position position="510"/>
    </location>
    <ligand>
        <name>Ca(2+)</name>
        <dbReference type="ChEBI" id="CHEBI:29108"/>
    </ligand>
</feature>
<dbReference type="Pfam" id="PF00868">
    <property type="entry name" value="Transglut_N"/>
    <property type="match status" value="1"/>
</dbReference>
<dbReference type="FunFam" id="3.90.260.10:FF:000001">
    <property type="entry name" value="Protein-glutamine gamma-glutamyltransferase 2"/>
    <property type="match status" value="1"/>
</dbReference>
<proteinExistence type="inferred from homology"/>
<dbReference type="InterPro" id="IPR002931">
    <property type="entry name" value="Transglutaminase-like"/>
</dbReference>
<evidence type="ECO:0000313" key="11">
    <source>
        <dbReference type="Proteomes" id="UP000735302"/>
    </source>
</evidence>
<evidence type="ECO:0000259" key="9">
    <source>
        <dbReference type="SMART" id="SM00460"/>
    </source>
</evidence>
<dbReference type="PANTHER" id="PTHR11590:SF40">
    <property type="entry name" value="HEMOCYTE PROTEIN-GLUTAMINE GAMMA-GLUTAMYLTRANSFERASE-LIKE PROTEIN"/>
    <property type="match status" value="1"/>
</dbReference>